<sequence length="238" mass="25815">MRAGPKPNGINGVGPAPLNAKLLQTTQFSPADEAGVPAGDDLIQRSQKCTTSHLLVVTWTKDAGWAAPTIKPYGNFSMAPICSVLHYGTECFEGLKLYRGFDMKLRLFRPELNCARLKIFSLRGGLPDFDPDQLLKLIEAFVRVDGERWPPEPGTFLDLRLAIIGTSAALGVSRPAEATLFLVAVLFPQFGQAGPDLKLPSSSGQVRAWPGRFGNAPGAECKANRVKWLGGIHNNARY</sequence>
<comment type="caution">
    <text evidence="4">The sequence shown here is derived from an EMBL/GenBank/DDBJ whole genome shotgun (WGS) entry which is preliminary data.</text>
</comment>
<dbReference type="PANTHER" id="PTHR11825">
    <property type="entry name" value="SUBGROUP IIII AMINOTRANSFERASE"/>
    <property type="match status" value="1"/>
</dbReference>
<dbReference type="InterPro" id="IPR043131">
    <property type="entry name" value="BCAT-like_N"/>
</dbReference>
<comment type="similarity">
    <text evidence="2">Belongs to the class-IV pyridoxal-phosphate-dependent aminotransferase family.</text>
</comment>
<accession>A0A430LCG0</accession>
<keyword evidence="5" id="KW-1185">Reference proteome</keyword>
<protein>
    <recommendedName>
        <fullName evidence="6">Branched-chain-amino-acid aminotransferase</fullName>
    </recommendedName>
</protein>
<dbReference type="InterPro" id="IPR036038">
    <property type="entry name" value="Aminotransferase-like"/>
</dbReference>
<evidence type="ECO:0000256" key="1">
    <source>
        <dbReference type="ARBA" id="ARBA00001933"/>
    </source>
</evidence>
<gene>
    <name evidence="4" type="ORF">BHE90_012136</name>
</gene>
<dbReference type="InterPro" id="IPR005786">
    <property type="entry name" value="B_amino_transII"/>
</dbReference>
<dbReference type="Proteomes" id="UP000287124">
    <property type="component" value="Unassembled WGS sequence"/>
</dbReference>
<keyword evidence="3" id="KW-0663">Pyridoxal phosphate</keyword>
<dbReference type="Gene3D" id="3.30.470.10">
    <property type="match status" value="1"/>
</dbReference>
<dbReference type="GO" id="GO:0009099">
    <property type="term" value="P:L-valine biosynthetic process"/>
    <property type="evidence" value="ECO:0007669"/>
    <property type="project" value="TreeGrafter"/>
</dbReference>
<dbReference type="PANTHER" id="PTHR11825:SF69">
    <property type="entry name" value="BRANCHED-CHAIN-AMINO-ACID AMINOTRANSFERASE"/>
    <property type="match status" value="1"/>
</dbReference>
<evidence type="ECO:0000256" key="3">
    <source>
        <dbReference type="ARBA" id="ARBA00022898"/>
    </source>
</evidence>
<name>A0A430LCG0_9HYPO</name>
<comment type="cofactor">
    <cofactor evidence="1">
        <name>pyridoxal 5'-phosphate</name>
        <dbReference type="ChEBI" id="CHEBI:597326"/>
    </cofactor>
</comment>
<evidence type="ECO:0000313" key="5">
    <source>
        <dbReference type="Proteomes" id="UP000287124"/>
    </source>
</evidence>
<evidence type="ECO:0008006" key="6">
    <source>
        <dbReference type="Google" id="ProtNLM"/>
    </source>
</evidence>
<dbReference type="EMBL" id="MIKF01000263">
    <property type="protein sequence ID" value="RTE73426.1"/>
    <property type="molecule type" value="Genomic_DNA"/>
</dbReference>
<reference evidence="4 5" key="1">
    <citation type="submission" date="2017-06" db="EMBL/GenBank/DDBJ databases">
        <title>Comparative genomic analysis of Ambrosia Fusariam Clade fungi.</title>
        <authorList>
            <person name="Stajich J.E."/>
            <person name="Carrillo J."/>
            <person name="Kijimoto T."/>
            <person name="Eskalen A."/>
            <person name="O'Donnell K."/>
            <person name="Kasson M."/>
        </authorList>
    </citation>
    <scope>NUCLEOTIDE SEQUENCE [LARGE SCALE GENOMIC DNA]</scope>
    <source>
        <strain evidence="4 5">UCR1854</strain>
    </source>
</reference>
<dbReference type="SUPFAM" id="SSF56752">
    <property type="entry name" value="D-aminoacid aminotransferase-like PLP-dependent enzymes"/>
    <property type="match status" value="1"/>
</dbReference>
<proteinExistence type="inferred from homology"/>
<evidence type="ECO:0000313" key="4">
    <source>
        <dbReference type="EMBL" id="RTE73426.1"/>
    </source>
</evidence>
<dbReference type="GO" id="GO:0005739">
    <property type="term" value="C:mitochondrion"/>
    <property type="evidence" value="ECO:0007669"/>
    <property type="project" value="TreeGrafter"/>
</dbReference>
<evidence type="ECO:0000256" key="2">
    <source>
        <dbReference type="ARBA" id="ARBA00009320"/>
    </source>
</evidence>
<dbReference type="GO" id="GO:0009098">
    <property type="term" value="P:L-leucine biosynthetic process"/>
    <property type="evidence" value="ECO:0007669"/>
    <property type="project" value="TreeGrafter"/>
</dbReference>
<organism evidence="4 5">
    <name type="scientific">Fusarium euwallaceae</name>
    <dbReference type="NCBI Taxonomy" id="1147111"/>
    <lineage>
        <taxon>Eukaryota</taxon>
        <taxon>Fungi</taxon>
        <taxon>Dikarya</taxon>
        <taxon>Ascomycota</taxon>
        <taxon>Pezizomycotina</taxon>
        <taxon>Sordariomycetes</taxon>
        <taxon>Hypocreomycetidae</taxon>
        <taxon>Hypocreales</taxon>
        <taxon>Nectriaceae</taxon>
        <taxon>Fusarium</taxon>
        <taxon>Fusarium solani species complex</taxon>
    </lineage>
</organism>
<dbReference type="AlphaFoldDB" id="A0A430LCG0"/>
<dbReference type="GO" id="GO:0004084">
    <property type="term" value="F:branched-chain-amino-acid transaminase activity"/>
    <property type="evidence" value="ECO:0007669"/>
    <property type="project" value="InterPro"/>
</dbReference>